<keyword evidence="3" id="KW-1185">Reference proteome</keyword>
<comment type="caution">
    <text evidence="2">The sequence shown here is derived from an EMBL/GenBank/DDBJ whole genome shotgun (WGS) entry which is preliminary data.</text>
</comment>
<protein>
    <submittedName>
        <fullName evidence="2">DUF4845 domain-containing protein</fullName>
    </submittedName>
</protein>
<evidence type="ECO:0000256" key="1">
    <source>
        <dbReference type="SAM" id="Phobius"/>
    </source>
</evidence>
<gene>
    <name evidence="2" type="ORF">ACFORL_10295</name>
</gene>
<keyword evidence="1" id="KW-1133">Transmembrane helix</keyword>
<organism evidence="2 3">
    <name type="scientific">Legionella dresdenensis</name>
    <dbReference type="NCBI Taxonomy" id="450200"/>
    <lineage>
        <taxon>Bacteria</taxon>
        <taxon>Pseudomonadati</taxon>
        <taxon>Pseudomonadota</taxon>
        <taxon>Gammaproteobacteria</taxon>
        <taxon>Legionellales</taxon>
        <taxon>Legionellaceae</taxon>
        <taxon>Legionella</taxon>
    </lineage>
</organism>
<dbReference type="EMBL" id="JBHSAB010000024">
    <property type="protein sequence ID" value="MFC3909460.1"/>
    <property type="molecule type" value="Genomic_DNA"/>
</dbReference>
<keyword evidence="1" id="KW-0472">Membrane</keyword>
<proteinExistence type="predicted"/>
<dbReference type="InterPro" id="IPR032314">
    <property type="entry name" value="DUF4845"/>
</dbReference>
<evidence type="ECO:0000313" key="2">
    <source>
        <dbReference type="EMBL" id="MFC3909460.1"/>
    </source>
</evidence>
<reference evidence="3" key="1">
    <citation type="journal article" date="2019" name="Int. J. Syst. Evol. Microbiol.">
        <title>The Global Catalogue of Microorganisms (GCM) 10K type strain sequencing project: providing services to taxonomists for standard genome sequencing and annotation.</title>
        <authorList>
            <consortium name="The Broad Institute Genomics Platform"/>
            <consortium name="The Broad Institute Genome Sequencing Center for Infectious Disease"/>
            <person name="Wu L."/>
            <person name="Ma J."/>
        </authorList>
    </citation>
    <scope>NUCLEOTIDE SEQUENCE [LARGE SCALE GENOMIC DNA]</scope>
    <source>
        <strain evidence="3">CCUG 59858</strain>
    </source>
</reference>
<feature type="transmembrane region" description="Helical" evidence="1">
    <location>
        <begin position="7"/>
        <end position="34"/>
    </location>
</feature>
<dbReference type="RefSeq" id="WP_382343704.1">
    <property type="nucleotide sequence ID" value="NZ_JBHSAB010000024.1"/>
</dbReference>
<keyword evidence="1" id="KW-0812">Transmembrane</keyword>
<name>A0ABV8CGL4_9GAMM</name>
<dbReference type="Pfam" id="PF16137">
    <property type="entry name" value="DUF4845"/>
    <property type="match status" value="1"/>
</dbReference>
<sequence>MRKQKGITLIGMLLTTATVIIIAIVVLRIVPVYIQNFEVKSSLKALQSLDQTNFTDDRMVNASVLKNKLENQLYVNGIELKPEQIRITPQDDGSYKIELNYTVIKPLVYNVSLKFDFHELQEVKVGSN</sequence>
<evidence type="ECO:0000313" key="3">
    <source>
        <dbReference type="Proteomes" id="UP001595758"/>
    </source>
</evidence>
<accession>A0ABV8CGL4</accession>
<dbReference type="Proteomes" id="UP001595758">
    <property type="component" value="Unassembled WGS sequence"/>
</dbReference>